<dbReference type="PANTHER" id="PTHR15032:SF4">
    <property type="entry name" value="N-ACYL-PHOSPHATIDYLETHANOLAMINE-HYDROLYZING PHOSPHOLIPASE D"/>
    <property type="match status" value="1"/>
</dbReference>
<dbReference type="Gene3D" id="3.60.15.10">
    <property type="entry name" value="Ribonuclease Z/Hydroxyacylglutathione hydrolase-like"/>
    <property type="match status" value="1"/>
</dbReference>
<feature type="chain" id="PRO_5022224936" evidence="1">
    <location>
        <begin position="20"/>
        <end position="373"/>
    </location>
</feature>
<feature type="domain" description="Metallo-beta-lactamase" evidence="2">
    <location>
        <begin position="117"/>
        <end position="327"/>
    </location>
</feature>
<keyword evidence="1" id="KW-0732">Signal</keyword>
<dbReference type="Pfam" id="PF12706">
    <property type="entry name" value="Lactamase_B_2"/>
    <property type="match status" value="1"/>
</dbReference>
<dbReference type="Proteomes" id="UP000317365">
    <property type="component" value="Chromosome"/>
</dbReference>
<name>A0A515EVF6_9BURK</name>
<dbReference type="PANTHER" id="PTHR15032">
    <property type="entry name" value="N-ACYL-PHOSPHATIDYLETHANOLAMINE-HYDROLYZING PHOSPHOLIPASE D"/>
    <property type="match status" value="1"/>
</dbReference>
<evidence type="ECO:0000259" key="2">
    <source>
        <dbReference type="Pfam" id="PF12706"/>
    </source>
</evidence>
<feature type="signal peptide" evidence="1">
    <location>
        <begin position="1"/>
        <end position="19"/>
    </location>
</feature>
<dbReference type="InterPro" id="IPR036866">
    <property type="entry name" value="RibonucZ/Hydroxyglut_hydro"/>
</dbReference>
<evidence type="ECO:0000313" key="4">
    <source>
        <dbReference type="Proteomes" id="UP000317365"/>
    </source>
</evidence>
<dbReference type="GO" id="GO:0005737">
    <property type="term" value="C:cytoplasm"/>
    <property type="evidence" value="ECO:0007669"/>
    <property type="project" value="TreeGrafter"/>
</dbReference>
<reference evidence="4" key="2">
    <citation type="journal article" date="2020" name="Int. J. Syst. Evol. Microbiol.">
        <title>Genomic insights into a novel species Rhodoferax aquaticus sp. nov., isolated from freshwater.</title>
        <authorList>
            <person name="Li T."/>
            <person name="Zhuo Y."/>
            <person name="Jin C.Z."/>
            <person name="Wu X."/>
            <person name="Ko S.R."/>
            <person name="Jin F.J."/>
            <person name="Ahn C.Y."/>
            <person name="Oh H.M."/>
            <person name="Lee H.G."/>
            <person name="Jin L."/>
        </authorList>
    </citation>
    <scope>NUCLEOTIDE SEQUENCE [LARGE SCALE GENOMIC DNA]</scope>
    <source>
        <strain evidence="4">Gr-4</strain>
    </source>
</reference>
<organism evidence="3 4">
    <name type="scientific">Rhodoferax aquaticus</name>
    <dbReference type="NCBI Taxonomy" id="2527691"/>
    <lineage>
        <taxon>Bacteria</taxon>
        <taxon>Pseudomonadati</taxon>
        <taxon>Pseudomonadota</taxon>
        <taxon>Betaproteobacteria</taxon>
        <taxon>Burkholderiales</taxon>
        <taxon>Comamonadaceae</taxon>
        <taxon>Rhodoferax</taxon>
    </lineage>
</organism>
<protein>
    <submittedName>
        <fullName evidence="3">MBL fold metallo-hydrolase</fullName>
    </submittedName>
</protein>
<dbReference type="SUPFAM" id="SSF56281">
    <property type="entry name" value="Metallo-hydrolase/oxidoreductase"/>
    <property type="match status" value="1"/>
</dbReference>
<reference evidence="4" key="1">
    <citation type="submission" date="2019-02" db="EMBL/GenBank/DDBJ databases">
        <title>Complete genome sequence of Rhodoferax sp. Gr-4.</title>
        <authorList>
            <person name="Jin L."/>
        </authorList>
    </citation>
    <scope>NUCLEOTIDE SEQUENCE [LARGE SCALE GENOMIC DNA]</scope>
    <source>
        <strain evidence="4">Gr-4</strain>
    </source>
</reference>
<accession>A0A515EVF6</accession>
<sequence length="373" mass="41221">MHHGIALLLASALCMAAQANPHFDPAKAHHTPDGFKNNYIGAMDKPFSELLKWQWEAWRGGFPLAAKVPTPTQRPDLPRIHSYQQSAGDSQAGRSASTPAITWIGHASVLVQAGGLNVLTDPIFSERASPVQLFGPKRVVPPGVALDDLPPIDVVVISHNHYDHLDRSSVAALFAKAQAQNRMTTFLVPLGQKTWFESVGISSVVELDWWQKHTVRGVDFYLTPVQHWSARGLGDRSATLWGGWSVFAEDLHWYFGGDAGYSKDMLDTRLRFAQRHGAEQGGGFDVALIPVGAYEPRWFMREQHMNPAEAVQAHLDLGAKRSMGIHWGTFALTDEPLDQPPIDLASAKADKQLTDTDFFVVKIGETVDLPRRK</sequence>
<dbReference type="EMBL" id="CP036282">
    <property type="protein sequence ID" value="QDL56618.1"/>
    <property type="molecule type" value="Genomic_DNA"/>
</dbReference>
<proteinExistence type="predicted"/>
<keyword evidence="4" id="KW-1185">Reference proteome</keyword>
<dbReference type="GO" id="GO:0070290">
    <property type="term" value="F:N-acylphosphatidylethanolamine-specific phospholipase D activity"/>
    <property type="evidence" value="ECO:0007669"/>
    <property type="project" value="InterPro"/>
</dbReference>
<dbReference type="InterPro" id="IPR024884">
    <property type="entry name" value="NAPE-PLD"/>
</dbReference>
<dbReference type="AlphaFoldDB" id="A0A515EVF6"/>
<dbReference type="PIRSF" id="PIRSF038896">
    <property type="entry name" value="NAPE-PLD"/>
    <property type="match status" value="1"/>
</dbReference>
<dbReference type="InterPro" id="IPR001279">
    <property type="entry name" value="Metallo-B-lactamas"/>
</dbReference>
<evidence type="ECO:0000313" key="3">
    <source>
        <dbReference type="EMBL" id="QDL56618.1"/>
    </source>
</evidence>
<evidence type="ECO:0000256" key="1">
    <source>
        <dbReference type="SAM" id="SignalP"/>
    </source>
</evidence>
<dbReference type="GO" id="GO:0008270">
    <property type="term" value="F:zinc ion binding"/>
    <property type="evidence" value="ECO:0007669"/>
    <property type="project" value="InterPro"/>
</dbReference>
<gene>
    <name evidence="3" type="ORF">EXZ61_01570</name>
</gene>
<dbReference type="KEGG" id="rhg:EXZ61_01570"/>